<accession>X6NVV7</accession>
<keyword evidence="1" id="KW-1133">Transmembrane helix</keyword>
<protein>
    <submittedName>
        <fullName evidence="2">Uncharacterized protein</fullName>
    </submittedName>
</protein>
<reference evidence="2 3" key="1">
    <citation type="journal article" date="2013" name="Curr. Biol.">
        <title>The Genome of the Foraminiferan Reticulomyxa filosa.</title>
        <authorList>
            <person name="Glockner G."/>
            <person name="Hulsmann N."/>
            <person name="Schleicher M."/>
            <person name="Noegel A.A."/>
            <person name="Eichinger L."/>
            <person name="Gallinger C."/>
            <person name="Pawlowski J."/>
            <person name="Sierra R."/>
            <person name="Euteneuer U."/>
            <person name="Pillet L."/>
            <person name="Moustafa A."/>
            <person name="Platzer M."/>
            <person name="Groth M."/>
            <person name="Szafranski K."/>
            <person name="Schliwa M."/>
        </authorList>
    </citation>
    <scope>NUCLEOTIDE SEQUENCE [LARGE SCALE GENOMIC DNA]</scope>
</reference>
<keyword evidence="3" id="KW-1185">Reference proteome</keyword>
<sequence>MWPKKENTRWNLPNYICLFVLVTVMLVRVSLLIASLQMEDPPLLMPISASLLIHQSSYHTYEDYLSSKSATKTTVTNSTNNHTKEDNEMHEISIPFRHYPGPHVVSIPKKLTGGNYFLNDEMLCPLDMEAYALHEDLHTYKAFYNILSDLTVHQLWYLLLSPPNDTATTTGNEWIKFKVHEYCRNISNVVLFTHQKMNGIFSQLSQDWVNALFTSEHFYRSLIMDGLWSYVDIDTMKDKNCISHRCYVRPASLCDTNEFVSTQELNKLRKYVKANPYKKGANDKLQWIRSVGGRKVLTNKPREATISEEGAQIEFRMLNRWGGKSPSSQALLVPSSSSSPSPSPSLSVVQMHAFLVNYFLRLQPSIQDIIDDIMVRAFTVNGTVVFPQMGTYLFFFFFVLLIKKKIALKLKLFYCYYSLSQSFFLKKKRKKYVYTHCGHKGRTIALAIRNGDKCAISLTAEIKCVTIKQFLTVVEILTVLDPEIDTIIVTSESKEPIEKFTARLQKSHYSRVKRLRVITNPADIHPEVGHLGWLYLSKQTRYDFMMSILSSVQLQMFAKYYIVIHESNWCRNLWYLSSNLHCNPFLKYTKKWWQKQVQKSDNQHLSMQWESVLGNVHNKNGTKKECVTLLAKLAQEDVRYETLGSDVVLIWSQNLAKKYRDQIDQGNLKSEYFAGTKDALVNDWTRHCDRGETKKCYTSTCRSDFMNRTGKENSPGLLSFLK</sequence>
<feature type="transmembrane region" description="Helical" evidence="1">
    <location>
        <begin position="12"/>
        <end position="36"/>
    </location>
</feature>
<keyword evidence="1" id="KW-0472">Membrane</keyword>
<proteinExistence type="predicted"/>
<evidence type="ECO:0000313" key="2">
    <source>
        <dbReference type="EMBL" id="ETO30151.1"/>
    </source>
</evidence>
<feature type="transmembrane region" description="Helical" evidence="1">
    <location>
        <begin position="384"/>
        <end position="402"/>
    </location>
</feature>
<evidence type="ECO:0000256" key="1">
    <source>
        <dbReference type="SAM" id="Phobius"/>
    </source>
</evidence>
<organism evidence="2 3">
    <name type="scientific">Reticulomyxa filosa</name>
    <dbReference type="NCBI Taxonomy" id="46433"/>
    <lineage>
        <taxon>Eukaryota</taxon>
        <taxon>Sar</taxon>
        <taxon>Rhizaria</taxon>
        <taxon>Retaria</taxon>
        <taxon>Foraminifera</taxon>
        <taxon>Monothalamids</taxon>
        <taxon>Reticulomyxidae</taxon>
        <taxon>Reticulomyxa</taxon>
    </lineage>
</organism>
<dbReference type="AlphaFoldDB" id="X6NVV7"/>
<dbReference type="EMBL" id="ASPP01005653">
    <property type="protein sequence ID" value="ETO30151.1"/>
    <property type="molecule type" value="Genomic_DNA"/>
</dbReference>
<name>X6NVV7_RETFI</name>
<keyword evidence="1" id="KW-0812">Transmembrane</keyword>
<gene>
    <name evidence="2" type="ORF">RFI_06972</name>
</gene>
<comment type="caution">
    <text evidence="2">The sequence shown here is derived from an EMBL/GenBank/DDBJ whole genome shotgun (WGS) entry which is preliminary data.</text>
</comment>
<evidence type="ECO:0000313" key="3">
    <source>
        <dbReference type="Proteomes" id="UP000023152"/>
    </source>
</evidence>
<dbReference type="Proteomes" id="UP000023152">
    <property type="component" value="Unassembled WGS sequence"/>
</dbReference>